<dbReference type="SUPFAM" id="SSF103473">
    <property type="entry name" value="MFS general substrate transporter"/>
    <property type="match status" value="1"/>
</dbReference>
<feature type="transmembrane region" description="Helical" evidence="4">
    <location>
        <begin position="338"/>
        <end position="359"/>
    </location>
</feature>
<organism evidence="6 8">
    <name type="scientific">Saliniramus fredricksonii</name>
    <dbReference type="NCBI Taxonomy" id="1653334"/>
    <lineage>
        <taxon>Bacteria</taxon>
        <taxon>Pseudomonadati</taxon>
        <taxon>Pseudomonadota</taxon>
        <taxon>Alphaproteobacteria</taxon>
        <taxon>Hyphomicrobiales</taxon>
        <taxon>Salinarimonadaceae</taxon>
        <taxon>Saliniramus</taxon>
    </lineage>
</organism>
<keyword evidence="9" id="KW-1185">Reference proteome</keyword>
<dbReference type="AlphaFoldDB" id="A0A0P8A532"/>
<feature type="transmembrane region" description="Helical" evidence="4">
    <location>
        <begin position="146"/>
        <end position="168"/>
    </location>
</feature>
<feature type="transmembrane region" description="Helical" evidence="4">
    <location>
        <begin position="21"/>
        <end position="42"/>
    </location>
</feature>
<dbReference type="EMBL" id="LJSX01000001">
    <property type="protein sequence ID" value="KPQ12795.1"/>
    <property type="molecule type" value="Genomic_DNA"/>
</dbReference>
<dbReference type="STRING" id="1653334.GA0071312_3535"/>
<reference evidence="7 9" key="2">
    <citation type="submission" date="2016-08" db="EMBL/GenBank/DDBJ databases">
        <authorList>
            <person name="Varghese N."/>
            <person name="Submissions Spin"/>
        </authorList>
    </citation>
    <scope>NUCLEOTIDE SEQUENCE [LARGE SCALE GENOMIC DNA]</scope>
    <source>
        <strain evidence="7 9">HL-109</strain>
    </source>
</reference>
<gene>
    <name evidence="7" type="ORF">GA0071312_3535</name>
    <name evidence="6" type="ORF">HLUCCO17_01475</name>
</gene>
<evidence type="ECO:0000313" key="6">
    <source>
        <dbReference type="EMBL" id="KPQ12795.1"/>
    </source>
</evidence>
<feature type="transmembrane region" description="Helical" evidence="4">
    <location>
        <begin position="280"/>
        <end position="300"/>
    </location>
</feature>
<sequence>MSDAERQDEALSSRALVRARNASIAAAIGCITAVGVGLSLSVPLLSLEMERMGASGTLIGANTAIAGIAAIMTVPFVPRIAARTGVLPLLWGAVILSALCLVAFKLTYDIVIWFPLRFVFSMALGVLFVLSEYWINSAAPPGRRGFVMGIYATVLALGFAAGPAVLALVGTQGWAPYLAGAGLCLVAALPLLLARGISPRIDHGTGRTVLSFLLAAPAATVAALIFGAVESGGFAILPLYGLELGYTAANAAFLASIMALGNVLFQIPIGTLSDHVDRRLVLAVIATIGLFGALAMPLVAHSVIGLGLLLLIWGGVAGALYTVGLAHLGARFSGGDLAAANAAFVILYNAGMVIGPPLAGGGIDLYRPHGFAFAMASLFAFYLAVITIRMRAGTRYS</sequence>
<feature type="transmembrane region" description="Helical" evidence="4">
    <location>
        <begin position="54"/>
        <end position="74"/>
    </location>
</feature>
<feature type="transmembrane region" description="Helical" evidence="4">
    <location>
        <begin position="86"/>
        <end position="104"/>
    </location>
</feature>
<reference evidence="6 8" key="1">
    <citation type="submission" date="2015-09" db="EMBL/GenBank/DDBJ databases">
        <title>Identification and resolution of microdiversity through metagenomic sequencing of parallel consortia.</title>
        <authorList>
            <person name="Nelson W.C."/>
            <person name="Romine M.F."/>
            <person name="Lindemann S.R."/>
        </authorList>
    </citation>
    <scope>NUCLEOTIDE SEQUENCE [LARGE SCALE GENOMIC DNA]</scope>
    <source>
        <strain evidence="6">HL-109</strain>
    </source>
</reference>
<dbReference type="PROSITE" id="PS50850">
    <property type="entry name" value="MFS"/>
    <property type="match status" value="1"/>
</dbReference>
<evidence type="ECO:0000256" key="1">
    <source>
        <dbReference type="ARBA" id="ARBA00022692"/>
    </source>
</evidence>
<proteinExistence type="predicted"/>
<evidence type="ECO:0000313" key="7">
    <source>
        <dbReference type="EMBL" id="SCC82530.1"/>
    </source>
</evidence>
<dbReference type="EMBL" id="FMBM01000003">
    <property type="protein sequence ID" value="SCC82530.1"/>
    <property type="molecule type" value="Genomic_DNA"/>
</dbReference>
<feature type="transmembrane region" description="Helical" evidence="4">
    <location>
        <begin position="174"/>
        <end position="197"/>
    </location>
</feature>
<dbReference type="GO" id="GO:0022857">
    <property type="term" value="F:transmembrane transporter activity"/>
    <property type="evidence" value="ECO:0007669"/>
    <property type="project" value="InterPro"/>
</dbReference>
<evidence type="ECO:0000256" key="4">
    <source>
        <dbReference type="SAM" id="Phobius"/>
    </source>
</evidence>
<evidence type="ECO:0000313" key="9">
    <source>
        <dbReference type="Proteomes" id="UP000182800"/>
    </source>
</evidence>
<evidence type="ECO:0000259" key="5">
    <source>
        <dbReference type="PROSITE" id="PS50850"/>
    </source>
</evidence>
<keyword evidence="2 4" id="KW-1133">Transmembrane helix</keyword>
<dbReference type="InterPro" id="IPR011701">
    <property type="entry name" value="MFS"/>
</dbReference>
<feature type="domain" description="Major facilitator superfamily (MFS) profile" evidence="5">
    <location>
        <begin position="21"/>
        <end position="395"/>
    </location>
</feature>
<accession>A0A0P8A532</accession>
<evidence type="ECO:0000313" key="8">
    <source>
        <dbReference type="Proteomes" id="UP000050497"/>
    </source>
</evidence>
<keyword evidence="3 4" id="KW-0472">Membrane</keyword>
<name>A0A0P8A532_9HYPH</name>
<dbReference type="GO" id="GO:0005886">
    <property type="term" value="C:plasma membrane"/>
    <property type="evidence" value="ECO:0007669"/>
    <property type="project" value="TreeGrafter"/>
</dbReference>
<dbReference type="OrthoDB" id="9797524at2"/>
<comment type="caution">
    <text evidence="6">The sequence shown here is derived from an EMBL/GenBank/DDBJ whole genome shotgun (WGS) entry which is preliminary data.</text>
</comment>
<dbReference type="Gene3D" id="1.20.1250.20">
    <property type="entry name" value="MFS general substrate transporter like domains"/>
    <property type="match status" value="2"/>
</dbReference>
<keyword evidence="1 4" id="KW-0812">Transmembrane</keyword>
<dbReference type="Proteomes" id="UP000182800">
    <property type="component" value="Unassembled WGS sequence"/>
</dbReference>
<dbReference type="InterPro" id="IPR020846">
    <property type="entry name" value="MFS_dom"/>
</dbReference>
<dbReference type="PATRIC" id="fig|1653334.4.peg.2056"/>
<dbReference type="PANTHER" id="PTHR23521">
    <property type="entry name" value="TRANSPORTER MFS SUPERFAMILY"/>
    <property type="match status" value="1"/>
</dbReference>
<dbReference type="CDD" id="cd17477">
    <property type="entry name" value="MFS_YcaD_like"/>
    <property type="match status" value="1"/>
</dbReference>
<feature type="transmembrane region" description="Helical" evidence="4">
    <location>
        <begin position="209"/>
        <end position="229"/>
    </location>
</feature>
<feature type="transmembrane region" description="Helical" evidence="4">
    <location>
        <begin position="110"/>
        <end position="134"/>
    </location>
</feature>
<evidence type="ECO:0000256" key="3">
    <source>
        <dbReference type="ARBA" id="ARBA00023136"/>
    </source>
</evidence>
<dbReference type="PANTHER" id="PTHR23521:SF3">
    <property type="entry name" value="MFS TRANSPORTER"/>
    <property type="match status" value="1"/>
</dbReference>
<evidence type="ECO:0000256" key="2">
    <source>
        <dbReference type="ARBA" id="ARBA00022989"/>
    </source>
</evidence>
<feature type="transmembrane region" description="Helical" evidence="4">
    <location>
        <begin position="306"/>
        <end position="326"/>
    </location>
</feature>
<dbReference type="RefSeq" id="WP_074446346.1">
    <property type="nucleotide sequence ID" value="NZ_FMBM01000003.1"/>
</dbReference>
<feature type="transmembrane region" description="Helical" evidence="4">
    <location>
        <begin position="249"/>
        <end position="268"/>
    </location>
</feature>
<feature type="transmembrane region" description="Helical" evidence="4">
    <location>
        <begin position="371"/>
        <end position="388"/>
    </location>
</feature>
<dbReference type="Proteomes" id="UP000050497">
    <property type="component" value="Unassembled WGS sequence"/>
</dbReference>
<protein>
    <submittedName>
        <fullName evidence="6 7">Arabinose efflux permease</fullName>
    </submittedName>
</protein>
<dbReference type="Pfam" id="PF07690">
    <property type="entry name" value="MFS_1"/>
    <property type="match status" value="1"/>
</dbReference>
<dbReference type="InterPro" id="IPR047200">
    <property type="entry name" value="MFS_YcaD-like"/>
</dbReference>
<dbReference type="InterPro" id="IPR036259">
    <property type="entry name" value="MFS_trans_sf"/>
</dbReference>